<dbReference type="SMART" id="SM00054">
    <property type="entry name" value="EFh"/>
    <property type="match status" value="2"/>
</dbReference>
<name>L1IZE1_GUITC</name>
<dbReference type="EnsemblProtists" id="EKX41447">
    <property type="protein sequence ID" value="EKX41447"/>
    <property type="gene ID" value="GUITHDRAFT_112421"/>
</dbReference>
<feature type="repeat" description="PPR" evidence="3">
    <location>
        <begin position="383"/>
        <end position="418"/>
    </location>
</feature>
<dbReference type="OMA" id="CKESRVH"/>
<dbReference type="CDD" id="cd00051">
    <property type="entry name" value="EFh"/>
    <property type="match status" value="1"/>
</dbReference>
<dbReference type="GO" id="GO:0005509">
    <property type="term" value="F:calcium ion binding"/>
    <property type="evidence" value="ECO:0007669"/>
    <property type="project" value="InterPro"/>
</dbReference>
<dbReference type="InterPro" id="IPR018247">
    <property type="entry name" value="EF_Hand_1_Ca_BS"/>
</dbReference>
<evidence type="ECO:0000313" key="9">
    <source>
        <dbReference type="Proteomes" id="UP000011087"/>
    </source>
</evidence>
<dbReference type="KEGG" id="gtt:GUITHDRAFT_112421"/>
<accession>L1IZE1</accession>
<evidence type="ECO:0000313" key="7">
    <source>
        <dbReference type="EMBL" id="EKX41447.1"/>
    </source>
</evidence>
<reference evidence="9" key="2">
    <citation type="submission" date="2012-11" db="EMBL/GenBank/DDBJ databases">
        <authorList>
            <person name="Kuo A."/>
            <person name="Curtis B.A."/>
            <person name="Tanifuji G."/>
            <person name="Burki F."/>
            <person name="Gruber A."/>
            <person name="Irimia M."/>
            <person name="Maruyama S."/>
            <person name="Arias M.C."/>
            <person name="Ball S.G."/>
            <person name="Gile G.H."/>
            <person name="Hirakawa Y."/>
            <person name="Hopkins J.F."/>
            <person name="Rensing S.A."/>
            <person name="Schmutz J."/>
            <person name="Symeonidi A."/>
            <person name="Elias M."/>
            <person name="Eveleigh R.J."/>
            <person name="Herman E.K."/>
            <person name="Klute M.J."/>
            <person name="Nakayama T."/>
            <person name="Obornik M."/>
            <person name="Reyes-Prieto A."/>
            <person name="Armbrust E.V."/>
            <person name="Aves S.J."/>
            <person name="Beiko R.G."/>
            <person name="Coutinho P."/>
            <person name="Dacks J.B."/>
            <person name="Durnford D.G."/>
            <person name="Fast N.M."/>
            <person name="Green B.R."/>
            <person name="Grisdale C."/>
            <person name="Hempe F."/>
            <person name="Henrissat B."/>
            <person name="Hoppner M.P."/>
            <person name="Ishida K.-I."/>
            <person name="Kim E."/>
            <person name="Koreny L."/>
            <person name="Kroth P.G."/>
            <person name="Liu Y."/>
            <person name="Malik S.-B."/>
            <person name="Maier U.G."/>
            <person name="McRose D."/>
            <person name="Mock T."/>
            <person name="Neilson J.A."/>
            <person name="Onodera N.T."/>
            <person name="Poole A.M."/>
            <person name="Pritham E.J."/>
            <person name="Richards T.A."/>
            <person name="Rocap G."/>
            <person name="Roy S.W."/>
            <person name="Sarai C."/>
            <person name="Schaack S."/>
            <person name="Shirato S."/>
            <person name="Slamovits C.H."/>
            <person name="Spencer D.F."/>
            <person name="Suzuki S."/>
            <person name="Worden A.Z."/>
            <person name="Zauner S."/>
            <person name="Barry K."/>
            <person name="Bell C."/>
            <person name="Bharti A.K."/>
            <person name="Crow J.A."/>
            <person name="Grimwood J."/>
            <person name="Kramer R."/>
            <person name="Lindquist E."/>
            <person name="Lucas S."/>
            <person name="Salamov A."/>
            <person name="McFadden G.I."/>
            <person name="Lane C.E."/>
            <person name="Keeling P.J."/>
            <person name="Gray M.W."/>
            <person name="Grigoriev I.V."/>
            <person name="Archibald J.M."/>
        </authorList>
    </citation>
    <scope>NUCLEOTIDE SEQUENCE</scope>
    <source>
        <strain evidence="9">CCMP2712</strain>
    </source>
</reference>
<evidence type="ECO:0000313" key="8">
    <source>
        <dbReference type="EnsemblProtists" id="EKX41447"/>
    </source>
</evidence>
<feature type="signal peptide" evidence="5">
    <location>
        <begin position="1"/>
        <end position="25"/>
    </location>
</feature>
<dbReference type="STRING" id="905079.L1IZE1"/>
<feature type="region of interest" description="Disordered" evidence="4">
    <location>
        <begin position="80"/>
        <end position="102"/>
    </location>
</feature>
<dbReference type="OrthoDB" id="195747at2759"/>
<dbReference type="Gene3D" id="1.25.40.10">
    <property type="entry name" value="Tetratricopeptide repeat domain"/>
    <property type="match status" value="5"/>
</dbReference>
<dbReference type="InterPro" id="IPR011990">
    <property type="entry name" value="TPR-like_helical_dom_sf"/>
</dbReference>
<dbReference type="Proteomes" id="UP000011087">
    <property type="component" value="Unassembled WGS sequence"/>
</dbReference>
<feature type="repeat" description="PPR" evidence="3">
    <location>
        <begin position="419"/>
        <end position="459"/>
    </location>
</feature>
<keyword evidence="1" id="KW-0677">Repeat</keyword>
<protein>
    <recommendedName>
        <fullName evidence="6">EF-hand domain-containing protein</fullName>
    </recommendedName>
</protein>
<dbReference type="PROSITE" id="PS51375">
    <property type="entry name" value="PPR"/>
    <property type="match status" value="3"/>
</dbReference>
<evidence type="ECO:0000256" key="5">
    <source>
        <dbReference type="SAM" id="SignalP"/>
    </source>
</evidence>
<dbReference type="NCBIfam" id="TIGR00756">
    <property type="entry name" value="PPR"/>
    <property type="match status" value="2"/>
</dbReference>
<feature type="repeat" description="PPR" evidence="3">
    <location>
        <begin position="1041"/>
        <end position="1075"/>
    </location>
</feature>
<keyword evidence="9" id="KW-1185">Reference proteome</keyword>
<dbReference type="Pfam" id="PF13041">
    <property type="entry name" value="PPR_2"/>
    <property type="match status" value="1"/>
</dbReference>
<evidence type="ECO:0000256" key="3">
    <source>
        <dbReference type="PROSITE-ProRule" id="PRU00708"/>
    </source>
</evidence>
<evidence type="ECO:0000259" key="6">
    <source>
        <dbReference type="PROSITE" id="PS50222"/>
    </source>
</evidence>
<keyword evidence="5" id="KW-0732">Signal</keyword>
<feature type="compositionally biased region" description="Basic and acidic residues" evidence="4">
    <location>
        <begin position="80"/>
        <end position="93"/>
    </location>
</feature>
<reference evidence="7 9" key="1">
    <citation type="journal article" date="2012" name="Nature">
        <title>Algal genomes reveal evolutionary mosaicism and the fate of nucleomorphs.</title>
        <authorList>
            <consortium name="DOE Joint Genome Institute"/>
            <person name="Curtis B.A."/>
            <person name="Tanifuji G."/>
            <person name="Burki F."/>
            <person name="Gruber A."/>
            <person name="Irimia M."/>
            <person name="Maruyama S."/>
            <person name="Arias M.C."/>
            <person name="Ball S.G."/>
            <person name="Gile G.H."/>
            <person name="Hirakawa Y."/>
            <person name="Hopkins J.F."/>
            <person name="Kuo A."/>
            <person name="Rensing S.A."/>
            <person name="Schmutz J."/>
            <person name="Symeonidi A."/>
            <person name="Elias M."/>
            <person name="Eveleigh R.J."/>
            <person name="Herman E.K."/>
            <person name="Klute M.J."/>
            <person name="Nakayama T."/>
            <person name="Obornik M."/>
            <person name="Reyes-Prieto A."/>
            <person name="Armbrust E.V."/>
            <person name="Aves S.J."/>
            <person name="Beiko R.G."/>
            <person name="Coutinho P."/>
            <person name="Dacks J.B."/>
            <person name="Durnford D.G."/>
            <person name="Fast N.M."/>
            <person name="Green B.R."/>
            <person name="Grisdale C.J."/>
            <person name="Hempel F."/>
            <person name="Henrissat B."/>
            <person name="Hoppner M.P."/>
            <person name="Ishida K."/>
            <person name="Kim E."/>
            <person name="Koreny L."/>
            <person name="Kroth P.G."/>
            <person name="Liu Y."/>
            <person name="Malik S.B."/>
            <person name="Maier U.G."/>
            <person name="McRose D."/>
            <person name="Mock T."/>
            <person name="Neilson J.A."/>
            <person name="Onodera N.T."/>
            <person name="Poole A.M."/>
            <person name="Pritham E.J."/>
            <person name="Richards T.A."/>
            <person name="Rocap G."/>
            <person name="Roy S.W."/>
            <person name="Sarai C."/>
            <person name="Schaack S."/>
            <person name="Shirato S."/>
            <person name="Slamovits C.H."/>
            <person name="Spencer D.F."/>
            <person name="Suzuki S."/>
            <person name="Worden A.Z."/>
            <person name="Zauner S."/>
            <person name="Barry K."/>
            <person name="Bell C."/>
            <person name="Bharti A.K."/>
            <person name="Crow J.A."/>
            <person name="Grimwood J."/>
            <person name="Kramer R."/>
            <person name="Lindquist E."/>
            <person name="Lucas S."/>
            <person name="Salamov A."/>
            <person name="McFadden G.I."/>
            <person name="Lane C.E."/>
            <person name="Keeling P.J."/>
            <person name="Gray M.W."/>
            <person name="Grigoriev I.V."/>
            <person name="Archibald J.M."/>
        </authorList>
    </citation>
    <scope>NUCLEOTIDE SEQUENCE</scope>
    <source>
        <strain evidence="7 9">CCMP2712</strain>
    </source>
</reference>
<feature type="chain" id="PRO_5008770651" description="EF-hand domain-containing protein" evidence="5">
    <location>
        <begin position="26"/>
        <end position="1116"/>
    </location>
</feature>
<dbReference type="PROSITE" id="PS00018">
    <property type="entry name" value="EF_HAND_1"/>
    <property type="match status" value="2"/>
</dbReference>
<dbReference type="Pfam" id="PF17177">
    <property type="entry name" value="PPR_long"/>
    <property type="match status" value="2"/>
</dbReference>
<evidence type="ECO:0000256" key="1">
    <source>
        <dbReference type="ARBA" id="ARBA00022737"/>
    </source>
</evidence>
<gene>
    <name evidence="7" type="ORF">GUITHDRAFT_112421</name>
</gene>
<feature type="domain" description="EF-hand" evidence="6">
    <location>
        <begin position="739"/>
        <end position="774"/>
    </location>
</feature>
<organism evidence="7">
    <name type="scientific">Guillardia theta (strain CCMP2712)</name>
    <name type="common">Cryptophyte</name>
    <dbReference type="NCBI Taxonomy" id="905079"/>
    <lineage>
        <taxon>Eukaryota</taxon>
        <taxon>Cryptophyceae</taxon>
        <taxon>Pyrenomonadales</taxon>
        <taxon>Geminigeraceae</taxon>
        <taxon>Guillardia</taxon>
    </lineage>
</organism>
<dbReference type="AlphaFoldDB" id="L1IZE1"/>
<dbReference type="GeneID" id="17298098"/>
<keyword evidence="2" id="KW-0106">Calcium</keyword>
<proteinExistence type="predicted"/>
<dbReference type="InterPro" id="IPR002048">
    <property type="entry name" value="EF_hand_dom"/>
</dbReference>
<dbReference type="SUPFAM" id="SSF47473">
    <property type="entry name" value="EF-hand"/>
    <property type="match status" value="1"/>
</dbReference>
<dbReference type="InterPro" id="IPR002885">
    <property type="entry name" value="PPR_rpt"/>
</dbReference>
<feature type="domain" description="EF-hand" evidence="6">
    <location>
        <begin position="800"/>
        <end position="835"/>
    </location>
</feature>
<dbReference type="RefSeq" id="XP_005828427.1">
    <property type="nucleotide sequence ID" value="XM_005828370.1"/>
</dbReference>
<dbReference type="PaxDb" id="55529-EKX41447"/>
<reference evidence="8" key="3">
    <citation type="submission" date="2016-03" db="UniProtKB">
        <authorList>
            <consortium name="EnsemblProtists"/>
        </authorList>
    </citation>
    <scope>IDENTIFICATION</scope>
</reference>
<dbReference type="Gene3D" id="1.10.238.10">
    <property type="entry name" value="EF-hand"/>
    <property type="match status" value="1"/>
</dbReference>
<evidence type="ECO:0000256" key="2">
    <source>
        <dbReference type="ARBA" id="ARBA00022837"/>
    </source>
</evidence>
<dbReference type="eggNOG" id="KOG4197">
    <property type="taxonomic scope" value="Eukaryota"/>
</dbReference>
<dbReference type="InterPro" id="IPR011992">
    <property type="entry name" value="EF-hand-dom_pair"/>
</dbReference>
<dbReference type="PANTHER" id="PTHR47447:SF17">
    <property type="entry name" value="OS12G0638900 PROTEIN"/>
    <property type="match status" value="1"/>
</dbReference>
<sequence length="1116" mass="122487">MKGMKTIIPVVFIFFVIWDGKPAGAFQVMCLHRTWTCSLGDAVERQKMLVNKKLKYERSKIAKLGEPSIVQTSLLDLGHNERVNNKGDGDGRKGNRNSNGLGEKQEIRSKLERFKSACKSSTISTQDLLSSFRGFLRASSDICSSDCDESWRVALEALQLLKDADRAGVVAYNMMLHFAALTAGRGCQPAFEHAINLMTRMVEENIEPDLISFNSMMNVCAKSASMMSQEEAFANAYSVLDMMRDARIAPNTITFTSMMEMCARSTGARGGRGGWSRGWQKGMEILVLMREHDLNPSILTYIQMVKICLTSAKMKRAGNWSESAVRNGCKVLELVREDGLELNEDFYNHFFSLCAKAAEAGYEAAVVVAEDLFRDRNVSLTWSTTTWNSLLNVYAKSGRLAAARGLVRGEMLRQRVTPDLVTWNTLMCAMAKEAQAGRSSGMQGGLEILEDMRRAGVKPDVLTYNALMRACTAPVLSRSSDSVFDQGSIVLDMMRADGLSPDVVTYTTILDACIKSSSTQEEDGLSQALNVVEAMQAVGLNPNIITCNCLLTACSKAAEHRGLAMVDMGVELMQAMELRGIAPNLVSYNSLIAACSKAVASCVPGERPADCIAKGLQLIQMMRRKGLKPNVISYTSLVAAGANGVKVGDLSLLKHGSVILELMEKDGVQADSVTFNSIIDMYCMAAAAGLDGDWVRLSWRVIELMKRSNVEPDGVSCAIFMDVIFKSLTCMQGDGRGRRLRRKIQNIFRSIDEDGDGEISVDELRSAFLRRAPFQEKQAVSSPTKAPSSRSSWALPRSEVSEKDLVRFFRWADMDANGRIDYQEFEKMLVGSANPRSFGILPQSGTPEALKEARQYISIGIGVLQDMFSSDVQLNVVTCNALLDSIALAAELAPVEGGDAFRLCLLDANRVLELMRSHGVVPNCRSFSALLKICTTSAGSADGEKALKRSYRVMQEMRRAGVEPDTVAYNIFLEGFARAPCTAGGGIVEAIKVLNEMIAANVRPDSVTFLAIIKAAKQEGTSEAVSLAASLFAKIPADCQNIKTYSVMMRAMIQVGRREEVLDLLEQAATSGMRPDTHMMAIATQAASSSSRLKARLRAFRTWFRREKKDERELQV</sequence>
<evidence type="ECO:0000256" key="4">
    <source>
        <dbReference type="SAM" id="MobiDB-lite"/>
    </source>
</evidence>
<dbReference type="PANTHER" id="PTHR47447">
    <property type="entry name" value="OS03G0856100 PROTEIN"/>
    <property type="match status" value="1"/>
</dbReference>
<dbReference type="Pfam" id="PF13812">
    <property type="entry name" value="PPR_3"/>
    <property type="match status" value="3"/>
</dbReference>
<dbReference type="EMBL" id="JH993023">
    <property type="protein sequence ID" value="EKX41447.1"/>
    <property type="molecule type" value="Genomic_DNA"/>
</dbReference>
<dbReference type="HOGENOM" id="CLU_281109_0_0_1"/>
<dbReference type="InterPro" id="IPR033443">
    <property type="entry name" value="PROP1-like_PPR_dom"/>
</dbReference>
<dbReference type="PROSITE" id="PS50222">
    <property type="entry name" value="EF_HAND_2"/>
    <property type="match status" value="2"/>
</dbReference>
<dbReference type="Pfam" id="PF13499">
    <property type="entry name" value="EF-hand_7"/>
    <property type="match status" value="1"/>
</dbReference>